<organism evidence="1 2">
    <name type="scientific">Brachyspira hyodysenteriae (strain ATCC 49526 / WA1)</name>
    <dbReference type="NCBI Taxonomy" id="565034"/>
    <lineage>
        <taxon>Bacteria</taxon>
        <taxon>Pseudomonadati</taxon>
        <taxon>Spirochaetota</taxon>
        <taxon>Spirochaetia</taxon>
        <taxon>Brachyspirales</taxon>
        <taxon>Brachyspiraceae</taxon>
        <taxon>Brachyspira</taxon>
    </lineage>
</organism>
<evidence type="ECO:0000313" key="1">
    <source>
        <dbReference type="EMBL" id="ACN84081.1"/>
    </source>
</evidence>
<protein>
    <submittedName>
        <fullName evidence="1">Uncharacterized protein</fullName>
    </submittedName>
</protein>
<evidence type="ECO:0000313" key="2">
    <source>
        <dbReference type="Proteomes" id="UP000001803"/>
    </source>
</evidence>
<dbReference type="STRING" id="565034.BHWA1_01611"/>
<dbReference type="AlphaFoldDB" id="A0A3B6VER5"/>
<dbReference type="Proteomes" id="UP000001803">
    <property type="component" value="Chromosome"/>
</dbReference>
<accession>A0A3B6VER5</accession>
<gene>
    <name evidence="1" type="ordered locus">BHWA1_01611</name>
</gene>
<keyword evidence="2" id="KW-1185">Reference proteome</keyword>
<name>A0A3B6VER5_BRAHW</name>
<dbReference type="KEGG" id="bhy:BHWA1_01611"/>
<sequence>MLRKTKNIIKIKIILIIKIQHYIIHALIKFLNLKKTWAGAFISELALNINKLKIADYSNEE</sequence>
<reference evidence="1 2" key="1">
    <citation type="journal article" date="2009" name="PLoS ONE">
        <title>Genome sequence of the pathogenic intestinal spirochete Brachyspira hyodysenteriae reveals adaptations to its lifestyle in the porcine large intestine.</title>
        <authorList>
            <person name="Bellgard M.I."/>
            <person name="Wanchanthuek P."/>
            <person name="La T."/>
            <person name="Ryan K."/>
            <person name="Moolhuijzen P."/>
            <person name="Albertyn Z."/>
            <person name="Shaban B."/>
            <person name="Motro Y."/>
            <person name="Dunn D.S."/>
            <person name="Schibeci D."/>
            <person name="Hunter A."/>
            <person name="Barrero R."/>
            <person name="Phillips N.D."/>
            <person name="Hampson D.J."/>
        </authorList>
    </citation>
    <scope>NUCLEOTIDE SEQUENCE [LARGE SCALE GENOMIC DNA]</scope>
    <source>
        <strain evidence="2">ATCC 49526 / WA1</strain>
    </source>
</reference>
<dbReference type="EMBL" id="CP001357">
    <property type="protein sequence ID" value="ACN84081.1"/>
    <property type="molecule type" value="Genomic_DNA"/>
</dbReference>
<proteinExistence type="predicted"/>